<sequence>MYTLHQKITYFIDYLDDDSKVTQQFNYTITFDEDLTAPLNLPISSFEKHNVDQALGKAYDYEQPPVITEYLCTLHNESVVKNVYRVAYDVAAHLYEAPTAAESVYIVRSKEGNELGINAFNIKSRYNPLNTTVLDSNGASLMEVIHYYLFEPEHGFGTLQNLIESPLLDEHLTQFRLLGY</sequence>
<proteinExistence type="predicted"/>
<reference evidence="1 2" key="1">
    <citation type="submission" date="2019-10" db="EMBL/GenBank/DDBJ databases">
        <title>Evaluation of single-gene subtyping targets for Pseudomonas.</title>
        <authorList>
            <person name="Reichler S.J."/>
            <person name="Orsi R.H."/>
            <person name="Wiedmann M."/>
            <person name="Martin N.H."/>
            <person name="Murphy S.I."/>
        </authorList>
    </citation>
    <scope>NUCLEOTIDE SEQUENCE [LARGE SCALE GENOMIC DNA]</scope>
    <source>
        <strain evidence="1 2">FSL R10-3257</strain>
    </source>
</reference>
<dbReference type="RefSeq" id="WP_153429899.1">
    <property type="nucleotide sequence ID" value="NZ_WIWJ01000042.1"/>
</dbReference>
<accession>A0A7X2BK55</accession>
<evidence type="ECO:0000313" key="1">
    <source>
        <dbReference type="EMBL" id="MQT49022.1"/>
    </source>
</evidence>
<comment type="caution">
    <text evidence="1">The sequence shown here is derived from an EMBL/GenBank/DDBJ whole genome shotgun (WGS) entry which is preliminary data.</text>
</comment>
<name>A0A7X2BK55_9PSED</name>
<evidence type="ECO:0000313" key="2">
    <source>
        <dbReference type="Proteomes" id="UP000441404"/>
    </source>
</evidence>
<dbReference type="Proteomes" id="UP000441404">
    <property type="component" value="Unassembled WGS sequence"/>
</dbReference>
<dbReference type="AlphaFoldDB" id="A0A7X2BK55"/>
<gene>
    <name evidence="1" type="ORF">GHO40_20155</name>
</gene>
<organism evidence="1 2">
    <name type="scientific">Pseudomonas helleri</name>
    <dbReference type="NCBI Taxonomy" id="1608996"/>
    <lineage>
        <taxon>Bacteria</taxon>
        <taxon>Pseudomonadati</taxon>
        <taxon>Pseudomonadota</taxon>
        <taxon>Gammaproteobacteria</taxon>
        <taxon>Pseudomonadales</taxon>
        <taxon>Pseudomonadaceae</taxon>
        <taxon>Pseudomonas</taxon>
    </lineage>
</organism>
<protein>
    <submittedName>
        <fullName evidence="1">Uncharacterized protein</fullName>
    </submittedName>
</protein>
<dbReference type="EMBL" id="WIWJ01000042">
    <property type="protein sequence ID" value="MQT49022.1"/>
    <property type="molecule type" value="Genomic_DNA"/>
</dbReference>